<keyword evidence="4" id="KW-1185">Reference proteome</keyword>
<name>A0ABQ5WUE4_9PROT</name>
<reference evidence="4" key="1">
    <citation type="journal article" date="2019" name="Int. J. Syst. Evol. Microbiol.">
        <title>The Global Catalogue of Microorganisms (GCM) 10K type strain sequencing project: providing services to taxonomists for standard genome sequencing and annotation.</title>
        <authorList>
            <consortium name="The Broad Institute Genomics Platform"/>
            <consortium name="The Broad Institute Genome Sequencing Center for Infectious Disease"/>
            <person name="Wu L."/>
            <person name="Ma J."/>
        </authorList>
    </citation>
    <scope>NUCLEOTIDE SEQUENCE [LARGE SCALE GENOMIC DNA]</scope>
    <source>
        <strain evidence="4">NBRC 3266</strain>
    </source>
</reference>
<evidence type="ECO:0008006" key="5">
    <source>
        <dbReference type="Google" id="ProtNLM"/>
    </source>
</evidence>
<comment type="caution">
    <text evidence="3">The sequence shown here is derived from an EMBL/GenBank/DDBJ whole genome shotgun (WGS) entry which is preliminary data.</text>
</comment>
<sequence length="179" mass="20599">MQFIVGVIALAGLIAYFTGINFIKVTEYTIGTIVVLWITWIITSAVMVFTPLGDRLPTAQKQRFRGKNAPGTQIEPPNTRRREDAAHTDSIRIEHVRVTIQFSAWGSGRGIVTSRTIVPYEMHYFVDRKGITVPTAIEAYCELRKEMRTFRYRRIMNAYDPITGEIIDNLGLYLWDRQR</sequence>
<proteinExistence type="predicted"/>
<accession>A0ABQ5WUE4</accession>
<keyword evidence="2" id="KW-0472">Membrane</keyword>
<gene>
    <name evidence="3" type="ORF">GCM10007870_27660</name>
</gene>
<evidence type="ECO:0000313" key="3">
    <source>
        <dbReference type="EMBL" id="GLQ67181.1"/>
    </source>
</evidence>
<evidence type="ECO:0000256" key="1">
    <source>
        <dbReference type="SAM" id="MobiDB-lite"/>
    </source>
</evidence>
<evidence type="ECO:0000256" key="2">
    <source>
        <dbReference type="SAM" id="Phobius"/>
    </source>
</evidence>
<feature type="transmembrane region" description="Helical" evidence="2">
    <location>
        <begin position="29"/>
        <end position="53"/>
    </location>
</feature>
<dbReference type="EMBL" id="BSNV01000049">
    <property type="protein sequence ID" value="GLQ67181.1"/>
    <property type="molecule type" value="Genomic_DNA"/>
</dbReference>
<protein>
    <recommendedName>
        <fullName evidence="5">WYL domain-containing protein</fullName>
    </recommendedName>
</protein>
<keyword evidence="2" id="KW-1133">Transmembrane helix</keyword>
<dbReference type="Proteomes" id="UP001156629">
    <property type="component" value="Unassembled WGS sequence"/>
</dbReference>
<organism evidence="3 4">
    <name type="scientific">Gluconobacter kondonii</name>
    <dbReference type="NCBI Taxonomy" id="941463"/>
    <lineage>
        <taxon>Bacteria</taxon>
        <taxon>Pseudomonadati</taxon>
        <taxon>Pseudomonadota</taxon>
        <taxon>Alphaproteobacteria</taxon>
        <taxon>Acetobacterales</taxon>
        <taxon>Acetobacteraceae</taxon>
        <taxon>Gluconobacter</taxon>
    </lineage>
</organism>
<evidence type="ECO:0000313" key="4">
    <source>
        <dbReference type="Proteomes" id="UP001156629"/>
    </source>
</evidence>
<keyword evidence="2" id="KW-0812">Transmembrane</keyword>
<feature type="region of interest" description="Disordered" evidence="1">
    <location>
        <begin position="60"/>
        <end position="86"/>
    </location>
</feature>